<comment type="similarity">
    <text evidence="2">Belongs to the krueppel C2H2-type zinc-finger protein family.</text>
</comment>
<keyword evidence="9" id="KW-0804">Transcription</keyword>
<feature type="domain" description="C2H2-type" evidence="12">
    <location>
        <begin position="57"/>
        <end position="84"/>
    </location>
</feature>
<keyword evidence="7" id="KW-0805">Transcription regulation</keyword>
<dbReference type="PANTHER" id="PTHR14003:SF23">
    <property type="entry name" value="ZINC FINGER PROTEIN 143"/>
    <property type="match status" value="1"/>
</dbReference>
<organism evidence="13 14">
    <name type="scientific">Nothobranchius furzeri</name>
    <name type="common">Turquoise killifish</name>
    <dbReference type="NCBI Taxonomy" id="105023"/>
    <lineage>
        <taxon>Eukaryota</taxon>
        <taxon>Metazoa</taxon>
        <taxon>Chordata</taxon>
        <taxon>Craniata</taxon>
        <taxon>Vertebrata</taxon>
        <taxon>Euteleostomi</taxon>
        <taxon>Actinopterygii</taxon>
        <taxon>Neopterygii</taxon>
        <taxon>Teleostei</taxon>
        <taxon>Neoteleostei</taxon>
        <taxon>Acanthomorphata</taxon>
        <taxon>Ovalentaria</taxon>
        <taxon>Atherinomorphae</taxon>
        <taxon>Cyprinodontiformes</taxon>
        <taxon>Nothobranchiidae</taxon>
        <taxon>Nothobranchius</taxon>
    </lineage>
</organism>
<evidence type="ECO:0000256" key="11">
    <source>
        <dbReference type="PROSITE-ProRule" id="PRU00042"/>
    </source>
</evidence>
<dbReference type="PANTHER" id="PTHR14003">
    <property type="entry name" value="TRANSCRIPTIONAL REPRESSOR PROTEIN YY"/>
    <property type="match status" value="1"/>
</dbReference>
<reference evidence="13" key="1">
    <citation type="submission" date="2025-08" db="UniProtKB">
        <authorList>
            <consortium name="Ensembl"/>
        </authorList>
    </citation>
    <scope>IDENTIFICATION</scope>
</reference>
<evidence type="ECO:0000259" key="12">
    <source>
        <dbReference type="PROSITE" id="PS50157"/>
    </source>
</evidence>
<dbReference type="Gene3D" id="3.30.160.60">
    <property type="entry name" value="Classic Zinc Finger"/>
    <property type="match status" value="3"/>
</dbReference>
<feature type="domain" description="C2H2-type" evidence="12">
    <location>
        <begin position="29"/>
        <end position="56"/>
    </location>
</feature>
<dbReference type="Ensembl" id="ENSNFUT00015033541.1">
    <property type="protein sequence ID" value="ENSNFUP00015032091.1"/>
    <property type="gene ID" value="ENSNFUG00015015706.1"/>
</dbReference>
<dbReference type="FunFam" id="3.30.160.60:FF:001370">
    <property type="entry name" value="Zinc finger protein"/>
    <property type="match status" value="1"/>
</dbReference>
<dbReference type="GO" id="GO:0000978">
    <property type="term" value="F:RNA polymerase II cis-regulatory region sequence-specific DNA binding"/>
    <property type="evidence" value="ECO:0007669"/>
    <property type="project" value="TreeGrafter"/>
</dbReference>
<keyword evidence="5 11" id="KW-0863">Zinc-finger</keyword>
<keyword evidence="3" id="KW-0479">Metal-binding</keyword>
<dbReference type="PROSITE" id="PS00028">
    <property type="entry name" value="ZINC_FINGER_C2H2_1"/>
    <property type="match status" value="1"/>
</dbReference>
<keyword evidence="4" id="KW-0677">Repeat</keyword>
<evidence type="ECO:0000313" key="14">
    <source>
        <dbReference type="Proteomes" id="UP000694548"/>
    </source>
</evidence>
<sequence length="99" mass="11616">MFVYIFATAQMSNLNRHMRVHTGQKPFPFACELCGYRSTQMASLNTHMRVHTGDKPFVCELCGYRCTKKSHLHDHMRVHTGDKPFKKLLYPPVFKKQTR</sequence>
<dbReference type="InterPro" id="IPR036236">
    <property type="entry name" value="Znf_C2H2_sf"/>
</dbReference>
<keyword evidence="14" id="KW-1185">Reference proteome</keyword>
<evidence type="ECO:0000256" key="2">
    <source>
        <dbReference type="ARBA" id="ARBA00006991"/>
    </source>
</evidence>
<name>A0A8C6MFY3_NOTFU</name>
<evidence type="ECO:0000256" key="1">
    <source>
        <dbReference type="ARBA" id="ARBA00004123"/>
    </source>
</evidence>
<evidence type="ECO:0000256" key="10">
    <source>
        <dbReference type="ARBA" id="ARBA00023242"/>
    </source>
</evidence>
<protein>
    <recommendedName>
        <fullName evidence="12">C2H2-type domain-containing protein</fullName>
    </recommendedName>
</protein>
<dbReference type="GO" id="GO:0000981">
    <property type="term" value="F:DNA-binding transcription factor activity, RNA polymerase II-specific"/>
    <property type="evidence" value="ECO:0007669"/>
    <property type="project" value="TreeGrafter"/>
</dbReference>
<dbReference type="GO" id="GO:0031519">
    <property type="term" value="C:PcG protein complex"/>
    <property type="evidence" value="ECO:0007669"/>
    <property type="project" value="TreeGrafter"/>
</dbReference>
<proteinExistence type="inferred from homology"/>
<evidence type="ECO:0000256" key="8">
    <source>
        <dbReference type="ARBA" id="ARBA00023125"/>
    </source>
</evidence>
<evidence type="ECO:0000256" key="7">
    <source>
        <dbReference type="ARBA" id="ARBA00023015"/>
    </source>
</evidence>
<dbReference type="GO" id="GO:0008270">
    <property type="term" value="F:zinc ion binding"/>
    <property type="evidence" value="ECO:0007669"/>
    <property type="project" value="UniProtKB-KW"/>
</dbReference>
<dbReference type="InterPro" id="IPR013087">
    <property type="entry name" value="Znf_C2H2_type"/>
</dbReference>
<dbReference type="FunFam" id="3.30.160.60:FF:002287">
    <property type="entry name" value="Uncharacterized protein"/>
    <property type="match status" value="1"/>
</dbReference>
<evidence type="ECO:0000256" key="5">
    <source>
        <dbReference type="ARBA" id="ARBA00022771"/>
    </source>
</evidence>
<dbReference type="SMART" id="SM00355">
    <property type="entry name" value="ZnF_C2H2"/>
    <property type="match status" value="2"/>
</dbReference>
<dbReference type="PROSITE" id="PS50157">
    <property type="entry name" value="ZINC_FINGER_C2H2_2"/>
    <property type="match status" value="2"/>
</dbReference>
<dbReference type="GO" id="GO:0000785">
    <property type="term" value="C:chromatin"/>
    <property type="evidence" value="ECO:0007669"/>
    <property type="project" value="TreeGrafter"/>
</dbReference>
<dbReference type="SUPFAM" id="SSF57667">
    <property type="entry name" value="beta-beta-alpha zinc fingers"/>
    <property type="match status" value="2"/>
</dbReference>
<accession>A0A8C6MFY3</accession>
<keyword evidence="10" id="KW-0539">Nucleus</keyword>
<keyword evidence="6" id="KW-0862">Zinc</keyword>
<dbReference type="Pfam" id="PF00096">
    <property type="entry name" value="zf-C2H2"/>
    <property type="match status" value="2"/>
</dbReference>
<comment type="subcellular location">
    <subcellularLocation>
        <location evidence="1">Nucleus</location>
    </subcellularLocation>
</comment>
<evidence type="ECO:0000256" key="9">
    <source>
        <dbReference type="ARBA" id="ARBA00023163"/>
    </source>
</evidence>
<reference evidence="13" key="2">
    <citation type="submission" date="2025-09" db="UniProtKB">
        <authorList>
            <consortium name="Ensembl"/>
        </authorList>
    </citation>
    <scope>IDENTIFICATION</scope>
</reference>
<evidence type="ECO:0000256" key="3">
    <source>
        <dbReference type="ARBA" id="ARBA00022723"/>
    </source>
</evidence>
<evidence type="ECO:0000256" key="6">
    <source>
        <dbReference type="ARBA" id="ARBA00022833"/>
    </source>
</evidence>
<dbReference type="Proteomes" id="UP000694548">
    <property type="component" value="Unassembled WGS sequence"/>
</dbReference>
<dbReference type="AlphaFoldDB" id="A0A8C6MFY3"/>
<dbReference type="GeneTree" id="ENSGT01150000286959"/>
<evidence type="ECO:0000313" key="13">
    <source>
        <dbReference type="Ensembl" id="ENSNFUP00015032091.1"/>
    </source>
</evidence>
<evidence type="ECO:0000256" key="4">
    <source>
        <dbReference type="ARBA" id="ARBA00022737"/>
    </source>
</evidence>
<dbReference type="GO" id="GO:0005667">
    <property type="term" value="C:transcription regulator complex"/>
    <property type="evidence" value="ECO:0007669"/>
    <property type="project" value="TreeGrafter"/>
</dbReference>
<keyword evidence="8" id="KW-0238">DNA-binding</keyword>